<dbReference type="EMBL" id="OIVN01002335">
    <property type="protein sequence ID" value="SPD02667.1"/>
    <property type="molecule type" value="Genomic_DNA"/>
</dbReference>
<name>A0A2N9GJM7_FAGSY</name>
<proteinExistence type="predicted"/>
<dbReference type="AlphaFoldDB" id="A0A2N9GJM7"/>
<dbReference type="PANTHER" id="PTHR36617:SF5">
    <property type="entry name" value="OS05G0421675 PROTEIN"/>
    <property type="match status" value="1"/>
</dbReference>
<feature type="domain" description="Reverse transcriptase zinc-binding" evidence="1">
    <location>
        <begin position="410"/>
        <end position="459"/>
    </location>
</feature>
<organism evidence="2">
    <name type="scientific">Fagus sylvatica</name>
    <name type="common">Beechnut</name>
    <dbReference type="NCBI Taxonomy" id="28930"/>
    <lineage>
        <taxon>Eukaryota</taxon>
        <taxon>Viridiplantae</taxon>
        <taxon>Streptophyta</taxon>
        <taxon>Embryophyta</taxon>
        <taxon>Tracheophyta</taxon>
        <taxon>Spermatophyta</taxon>
        <taxon>Magnoliopsida</taxon>
        <taxon>eudicotyledons</taxon>
        <taxon>Gunneridae</taxon>
        <taxon>Pentapetalae</taxon>
        <taxon>rosids</taxon>
        <taxon>fabids</taxon>
        <taxon>Fagales</taxon>
        <taxon>Fagaceae</taxon>
        <taxon>Fagus</taxon>
    </lineage>
</organism>
<sequence>MGNRRWFNIESKSFELALVERGGSVGMNIIERGRNNVSNITLGPKGSAWLRKGMTEVHKLPPDQSFVRTFRDEGKTVILQKNRNDKGRFISVIEYGVHRRQGSVVIPEGVELWGWRGFSLAVDGILGSSKPPSGKAGTSGGGSKAVSSSGAAPISVEARIHPEGNGYKSAVIKGIDIPEIKGDNMGNTYARNKGAIQGNDQEVNVIGDICLQFKLLLGRSGKWEVEEAKVVDHKPVHTRPKQVPFTKDRPDFNQNPTHIKPVVVRHQQKGPTKPKPIWRPVNPSAAPLGLVHKPDPQDSSRLNQESTETTGTLESLYLRIRFRSDVWCGAEPLMVSFLELYQIMQDKAAFVANHLRVQNGVVHWEMDFIRLPQDWEMKSVSKFLDLLYSAPSMGQGEDKICWKQAGSKVFQVRSFYSVLSVKDSVRFPWKCIWKSRVPPRVAFFVWTVALGKILTADKL</sequence>
<dbReference type="PANTHER" id="PTHR36617">
    <property type="entry name" value="PROTEIN, PUTATIVE-RELATED"/>
    <property type="match status" value="1"/>
</dbReference>
<evidence type="ECO:0000259" key="1">
    <source>
        <dbReference type="Pfam" id="PF13966"/>
    </source>
</evidence>
<reference evidence="2" key="1">
    <citation type="submission" date="2018-02" db="EMBL/GenBank/DDBJ databases">
        <authorList>
            <person name="Cohen D.B."/>
            <person name="Kent A.D."/>
        </authorList>
    </citation>
    <scope>NUCLEOTIDE SEQUENCE</scope>
</reference>
<dbReference type="InterPro" id="IPR026960">
    <property type="entry name" value="RVT-Znf"/>
</dbReference>
<gene>
    <name evidence="2" type="ORF">FSB_LOCUS30549</name>
</gene>
<protein>
    <recommendedName>
        <fullName evidence="1">Reverse transcriptase zinc-binding domain-containing protein</fullName>
    </recommendedName>
</protein>
<accession>A0A2N9GJM7</accession>
<dbReference type="Pfam" id="PF13966">
    <property type="entry name" value="zf-RVT"/>
    <property type="match status" value="1"/>
</dbReference>
<evidence type="ECO:0000313" key="2">
    <source>
        <dbReference type="EMBL" id="SPD02667.1"/>
    </source>
</evidence>